<evidence type="ECO:0000256" key="3">
    <source>
        <dbReference type="ARBA" id="ARBA00023235"/>
    </source>
</evidence>
<dbReference type="Gene3D" id="3.10.50.40">
    <property type="match status" value="1"/>
</dbReference>
<feature type="domain" description="WW" evidence="6">
    <location>
        <begin position="2"/>
        <end position="36"/>
    </location>
</feature>
<dbReference type="PROSITE" id="PS50198">
    <property type="entry name" value="PPIC_PPIASE_2"/>
    <property type="match status" value="1"/>
</dbReference>
<dbReference type="SMART" id="SM00456">
    <property type="entry name" value="WW"/>
    <property type="match status" value="1"/>
</dbReference>
<evidence type="ECO:0000259" key="7">
    <source>
        <dbReference type="PROSITE" id="PS50198"/>
    </source>
</evidence>
<dbReference type="GO" id="GO:0005634">
    <property type="term" value="C:nucleus"/>
    <property type="evidence" value="ECO:0007669"/>
    <property type="project" value="TreeGrafter"/>
</dbReference>
<evidence type="ECO:0000313" key="9">
    <source>
        <dbReference type="Proteomes" id="UP000769528"/>
    </source>
</evidence>
<dbReference type="GO" id="GO:0060261">
    <property type="term" value="P:positive regulation of transcription initiation by RNA polymerase II"/>
    <property type="evidence" value="ECO:0007669"/>
    <property type="project" value="UniProtKB-ARBA"/>
</dbReference>
<dbReference type="InterPro" id="IPR051370">
    <property type="entry name" value="PPIase_Pin1"/>
</dbReference>
<dbReference type="EMBL" id="JAEUBF010001151">
    <property type="protein sequence ID" value="KAH3672367.1"/>
    <property type="molecule type" value="Genomic_DNA"/>
</dbReference>
<dbReference type="GO" id="GO:0005829">
    <property type="term" value="C:cytosol"/>
    <property type="evidence" value="ECO:0007669"/>
    <property type="project" value="TreeGrafter"/>
</dbReference>
<dbReference type="Pfam" id="PF00639">
    <property type="entry name" value="Rotamase"/>
    <property type="match status" value="1"/>
</dbReference>
<dbReference type="PANTHER" id="PTHR10657">
    <property type="entry name" value="PEPTIDYL-PROLYL CIS-TRANS ISOMERASE"/>
    <property type="match status" value="1"/>
</dbReference>
<protein>
    <recommendedName>
        <fullName evidence="5">Peptidyl-prolyl cis-trans isomerase</fullName>
        <ecNumber evidence="5">5.2.1.8</ecNumber>
    </recommendedName>
</protein>
<comment type="catalytic activity">
    <reaction evidence="1 5">
        <text>[protein]-peptidylproline (omega=180) = [protein]-peptidylproline (omega=0)</text>
        <dbReference type="Rhea" id="RHEA:16237"/>
        <dbReference type="Rhea" id="RHEA-COMP:10747"/>
        <dbReference type="Rhea" id="RHEA-COMP:10748"/>
        <dbReference type="ChEBI" id="CHEBI:83833"/>
        <dbReference type="ChEBI" id="CHEBI:83834"/>
        <dbReference type="EC" id="5.2.1.8"/>
    </reaction>
</comment>
<keyword evidence="3 4" id="KW-0413">Isomerase</keyword>
<reference evidence="8" key="2">
    <citation type="submission" date="2021-01" db="EMBL/GenBank/DDBJ databases">
        <authorList>
            <person name="Schikora-Tamarit M.A."/>
        </authorList>
    </citation>
    <scope>NUCLEOTIDE SEQUENCE</scope>
    <source>
        <strain evidence="8">CBS6341</strain>
    </source>
</reference>
<dbReference type="EC" id="5.2.1.8" evidence="5"/>
<dbReference type="CDD" id="cd00201">
    <property type="entry name" value="WW"/>
    <property type="match status" value="1"/>
</dbReference>
<dbReference type="PROSITE" id="PS50020">
    <property type="entry name" value="WW_DOMAIN_2"/>
    <property type="match status" value="1"/>
</dbReference>
<dbReference type="InterPro" id="IPR000297">
    <property type="entry name" value="PPIase_PpiC"/>
</dbReference>
<evidence type="ECO:0000256" key="4">
    <source>
        <dbReference type="PROSITE-ProRule" id="PRU00278"/>
    </source>
</evidence>
<reference evidence="8" key="1">
    <citation type="journal article" date="2021" name="Open Biol.">
        <title>Shared evolutionary footprints suggest mitochondrial oxidative damage underlies multiple complex I losses in fungi.</title>
        <authorList>
            <person name="Schikora-Tamarit M.A."/>
            <person name="Marcet-Houben M."/>
            <person name="Nosek J."/>
            <person name="Gabaldon T."/>
        </authorList>
    </citation>
    <scope>NUCLEOTIDE SEQUENCE</scope>
    <source>
        <strain evidence="8">CBS6341</strain>
    </source>
</reference>
<dbReference type="Gene3D" id="2.20.70.10">
    <property type="match status" value="1"/>
</dbReference>
<dbReference type="GO" id="GO:0003755">
    <property type="term" value="F:peptidyl-prolyl cis-trans isomerase activity"/>
    <property type="evidence" value="ECO:0007669"/>
    <property type="project" value="UniProtKB-UniRule"/>
</dbReference>
<keyword evidence="2 4" id="KW-0697">Rotamase</keyword>
<dbReference type="SUPFAM" id="SSF54534">
    <property type="entry name" value="FKBP-like"/>
    <property type="match status" value="1"/>
</dbReference>
<evidence type="ECO:0000256" key="1">
    <source>
        <dbReference type="ARBA" id="ARBA00000971"/>
    </source>
</evidence>
<dbReference type="SUPFAM" id="SSF51045">
    <property type="entry name" value="WW domain"/>
    <property type="match status" value="1"/>
</dbReference>
<dbReference type="FunFam" id="3.10.50.40:FF:000026">
    <property type="entry name" value="Peptidyl-prolyl cis-trans isomerase"/>
    <property type="match status" value="1"/>
</dbReference>
<organism evidence="8 9">
    <name type="scientific">Wickerhamomyces mucosus</name>
    <dbReference type="NCBI Taxonomy" id="1378264"/>
    <lineage>
        <taxon>Eukaryota</taxon>
        <taxon>Fungi</taxon>
        <taxon>Dikarya</taxon>
        <taxon>Ascomycota</taxon>
        <taxon>Saccharomycotina</taxon>
        <taxon>Saccharomycetes</taxon>
        <taxon>Phaffomycetales</taxon>
        <taxon>Wickerhamomycetaceae</taxon>
        <taxon>Wickerhamomyces</taxon>
    </lineage>
</organism>
<dbReference type="InterPro" id="IPR036020">
    <property type="entry name" value="WW_dom_sf"/>
</dbReference>
<dbReference type="Pfam" id="PF00397">
    <property type="entry name" value="WW"/>
    <property type="match status" value="1"/>
</dbReference>
<dbReference type="PANTHER" id="PTHR10657:SF4">
    <property type="entry name" value="PEPTIDYL-PROLYL CIS-TRANS ISOMERASE-RELATED"/>
    <property type="match status" value="1"/>
</dbReference>
<dbReference type="AlphaFoldDB" id="A0A9P8PIC6"/>
<name>A0A9P8PIC6_9ASCO</name>
<evidence type="ECO:0000313" key="8">
    <source>
        <dbReference type="EMBL" id="KAH3672367.1"/>
    </source>
</evidence>
<keyword evidence="9" id="KW-1185">Reference proteome</keyword>
<proteinExistence type="predicted"/>
<feature type="domain" description="PpiC" evidence="7">
    <location>
        <begin position="48"/>
        <end position="159"/>
    </location>
</feature>
<evidence type="ECO:0000256" key="2">
    <source>
        <dbReference type="ARBA" id="ARBA00023110"/>
    </source>
</evidence>
<dbReference type="InterPro" id="IPR001202">
    <property type="entry name" value="WW_dom"/>
</dbReference>
<dbReference type="InterPro" id="IPR046357">
    <property type="entry name" value="PPIase_dom_sf"/>
</dbReference>
<sequence>MVGLPSGWTIKKSRSRNRNYYFNESTKESVWEPPVGTNIQKLEAFEAQSKVKASHLLIKHRDSRRPASWREDPITRSKEDAIEILKSHQKRILNGEQTLSEIASTESDCSSAKRKGDLGWFERGQMQPSFEQATFALKVGELSDIVETDSGVHLIERTG</sequence>
<accession>A0A9P8PIC6</accession>
<evidence type="ECO:0000259" key="6">
    <source>
        <dbReference type="PROSITE" id="PS50020"/>
    </source>
</evidence>
<comment type="caution">
    <text evidence="8">The sequence shown here is derived from an EMBL/GenBank/DDBJ whole genome shotgun (WGS) entry which is preliminary data.</text>
</comment>
<evidence type="ECO:0000256" key="5">
    <source>
        <dbReference type="RuleBase" id="RU363014"/>
    </source>
</evidence>
<gene>
    <name evidence="8" type="ORF">WICMUC_004278</name>
</gene>
<dbReference type="Proteomes" id="UP000769528">
    <property type="component" value="Unassembled WGS sequence"/>
</dbReference>
<dbReference type="OrthoDB" id="2530521at2759"/>